<keyword evidence="2" id="KW-1133">Transmembrane helix</keyword>
<keyword evidence="2" id="KW-0472">Membrane</keyword>
<dbReference type="EMBL" id="CAJVPS010002765">
    <property type="protein sequence ID" value="CAG8575823.1"/>
    <property type="molecule type" value="Genomic_DNA"/>
</dbReference>
<keyword evidence="2" id="KW-0812">Transmembrane</keyword>
<feature type="non-terminal residue" evidence="3">
    <location>
        <position position="189"/>
    </location>
</feature>
<gene>
    <name evidence="3" type="ORF">ALEPTO_LOCUS7026</name>
</gene>
<evidence type="ECO:0000256" key="1">
    <source>
        <dbReference type="SAM" id="MobiDB-lite"/>
    </source>
</evidence>
<evidence type="ECO:0000313" key="4">
    <source>
        <dbReference type="Proteomes" id="UP000789508"/>
    </source>
</evidence>
<accession>A0A9N9G2S9</accession>
<evidence type="ECO:0000313" key="3">
    <source>
        <dbReference type="EMBL" id="CAG8575823.1"/>
    </source>
</evidence>
<feature type="compositionally biased region" description="Polar residues" evidence="1">
    <location>
        <begin position="51"/>
        <end position="79"/>
    </location>
</feature>
<feature type="region of interest" description="Disordered" evidence="1">
    <location>
        <begin position="1"/>
        <end position="79"/>
    </location>
</feature>
<name>A0A9N9G2S9_9GLOM</name>
<protein>
    <submittedName>
        <fullName evidence="3">6591_t:CDS:1</fullName>
    </submittedName>
</protein>
<feature type="compositionally biased region" description="Basic and acidic residues" evidence="1">
    <location>
        <begin position="7"/>
        <end position="23"/>
    </location>
</feature>
<proteinExistence type="predicted"/>
<organism evidence="3 4">
    <name type="scientific">Ambispora leptoticha</name>
    <dbReference type="NCBI Taxonomy" id="144679"/>
    <lineage>
        <taxon>Eukaryota</taxon>
        <taxon>Fungi</taxon>
        <taxon>Fungi incertae sedis</taxon>
        <taxon>Mucoromycota</taxon>
        <taxon>Glomeromycotina</taxon>
        <taxon>Glomeromycetes</taxon>
        <taxon>Archaeosporales</taxon>
        <taxon>Ambisporaceae</taxon>
        <taxon>Ambispora</taxon>
    </lineage>
</organism>
<evidence type="ECO:0000256" key="2">
    <source>
        <dbReference type="SAM" id="Phobius"/>
    </source>
</evidence>
<dbReference type="AlphaFoldDB" id="A0A9N9G2S9"/>
<dbReference type="Proteomes" id="UP000789508">
    <property type="component" value="Unassembled WGS sequence"/>
</dbReference>
<feature type="transmembrane region" description="Helical" evidence="2">
    <location>
        <begin position="159"/>
        <end position="180"/>
    </location>
</feature>
<keyword evidence="4" id="KW-1185">Reference proteome</keyword>
<comment type="caution">
    <text evidence="3">The sequence shown here is derived from an EMBL/GenBank/DDBJ whole genome shotgun (WGS) entry which is preliminary data.</text>
</comment>
<sequence>MEYLESWLDKNQKLSPRADKSGDRLQYVGDNSETSDKENTCPECSRASPHHSPQCSHNQNNPLPTRQSKPGQNTDITNDPQKAAEFDQLMKQLEASQDLTTLETTYQNIKDNPLYNNNKKSLDNLYELKKLFLQSSSNNQRSSTNDPGFNKGGLGSREYFLIMLVAVGIILVAMIGYLALSGGEENRTL</sequence>
<dbReference type="OrthoDB" id="2435752at2759"/>
<reference evidence="3" key="1">
    <citation type="submission" date="2021-06" db="EMBL/GenBank/DDBJ databases">
        <authorList>
            <person name="Kallberg Y."/>
            <person name="Tangrot J."/>
            <person name="Rosling A."/>
        </authorList>
    </citation>
    <scope>NUCLEOTIDE SEQUENCE</scope>
    <source>
        <strain evidence="3">FL130A</strain>
    </source>
</reference>